<keyword evidence="1" id="KW-0175">Coiled coil</keyword>
<comment type="caution">
    <text evidence="3">The sequence shown here is derived from an EMBL/GenBank/DDBJ whole genome shotgun (WGS) entry which is preliminary data.</text>
</comment>
<dbReference type="EMBL" id="JACEIK010004289">
    <property type="protein sequence ID" value="MCD9644936.1"/>
    <property type="molecule type" value="Genomic_DNA"/>
</dbReference>
<feature type="compositionally biased region" description="Polar residues" evidence="2">
    <location>
        <begin position="99"/>
        <end position="108"/>
    </location>
</feature>
<reference evidence="3 4" key="1">
    <citation type="journal article" date="2021" name="BMC Genomics">
        <title>Datura genome reveals duplications of psychoactive alkaloid biosynthetic genes and high mutation rate following tissue culture.</title>
        <authorList>
            <person name="Rajewski A."/>
            <person name="Carter-House D."/>
            <person name="Stajich J."/>
            <person name="Litt A."/>
        </authorList>
    </citation>
    <scope>NUCLEOTIDE SEQUENCE [LARGE SCALE GENOMIC DNA]</scope>
    <source>
        <strain evidence="3">AR-01</strain>
    </source>
</reference>
<sequence length="489" mass="54407">MNHLIKDCSLLKEEQRRNSKQRQQLASIAFKKAMKATWGETSDEESEVEDGDNDNLSLMAKSDTDSDNDSSEGLWEHTWHHGELCQVWFFTVVASSGSSMETAPTSLSPEEGSDGSPSHSSPKAIELSSLLTDIRIHYTAREPDSPTLPKTISSPADSTSLCPNIGARKRSRRSTGVPTFGSNFPCVSGASSTRAGRSEAVGPSTVPNSFVPKTRSQIKPFSARKLLKGKMGCITRKVGQVLVVFNSQNLASMLGITDTGFAACQKNKWPDLPPPLKPLEIVQKFLDDPSRTSISKFFKRSMYLYHRYLFSFFIRNLIPRQERRDAASFLDLSLMELLDQELSINFLKLIVSYLTKVVTDVHQNHAMPYGFLLTKLLGQLGVQFTSVESYSLYDTLDYFETRGSHTDEHKSIPTDGTRTSQSPEVGEVELLRLENARLRLEIEQLKAQLVKNEETVVARHNDLMSLIRSLSSLPVPSLSTVAPSPPYVP</sequence>
<feature type="region of interest" description="Disordered" evidence="2">
    <location>
        <begin position="34"/>
        <end position="74"/>
    </location>
</feature>
<protein>
    <submittedName>
        <fullName evidence="3">Uncharacterized protein</fullName>
    </submittedName>
</protein>
<organism evidence="3 4">
    <name type="scientific">Datura stramonium</name>
    <name type="common">Jimsonweed</name>
    <name type="synonym">Common thornapple</name>
    <dbReference type="NCBI Taxonomy" id="4076"/>
    <lineage>
        <taxon>Eukaryota</taxon>
        <taxon>Viridiplantae</taxon>
        <taxon>Streptophyta</taxon>
        <taxon>Embryophyta</taxon>
        <taxon>Tracheophyta</taxon>
        <taxon>Spermatophyta</taxon>
        <taxon>Magnoliopsida</taxon>
        <taxon>eudicotyledons</taxon>
        <taxon>Gunneridae</taxon>
        <taxon>Pentapetalae</taxon>
        <taxon>asterids</taxon>
        <taxon>lamiids</taxon>
        <taxon>Solanales</taxon>
        <taxon>Solanaceae</taxon>
        <taxon>Solanoideae</taxon>
        <taxon>Datureae</taxon>
        <taxon>Datura</taxon>
    </lineage>
</organism>
<evidence type="ECO:0000313" key="3">
    <source>
        <dbReference type="EMBL" id="MCD9644936.1"/>
    </source>
</evidence>
<feature type="region of interest" description="Disordered" evidence="2">
    <location>
        <begin position="141"/>
        <end position="176"/>
    </location>
</feature>
<dbReference type="Proteomes" id="UP000823775">
    <property type="component" value="Unassembled WGS sequence"/>
</dbReference>
<evidence type="ECO:0000313" key="4">
    <source>
        <dbReference type="Proteomes" id="UP000823775"/>
    </source>
</evidence>
<evidence type="ECO:0000256" key="1">
    <source>
        <dbReference type="SAM" id="Coils"/>
    </source>
</evidence>
<name>A0ABS8VCL4_DATST</name>
<keyword evidence="4" id="KW-1185">Reference proteome</keyword>
<feature type="region of interest" description="Disordered" evidence="2">
    <location>
        <begin position="99"/>
        <end position="123"/>
    </location>
</feature>
<proteinExistence type="predicted"/>
<feature type="coiled-coil region" evidence="1">
    <location>
        <begin position="428"/>
        <end position="455"/>
    </location>
</feature>
<gene>
    <name evidence="3" type="ORF">HAX54_033470</name>
</gene>
<evidence type="ECO:0000256" key="2">
    <source>
        <dbReference type="SAM" id="MobiDB-lite"/>
    </source>
</evidence>
<feature type="compositionally biased region" description="Polar residues" evidence="2">
    <location>
        <begin position="148"/>
        <end position="162"/>
    </location>
</feature>
<accession>A0ABS8VCL4</accession>
<feature type="compositionally biased region" description="Acidic residues" evidence="2">
    <location>
        <begin position="41"/>
        <end position="53"/>
    </location>
</feature>